<keyword evidence="2" id="KW-1185">Reference proteome</keyword>
<dbReference type="OrthoDB" id="678788at2"/>
<evidence type="ECO:0000313" key="1">
    <source>
        <dbReference type="EMBL" id="KGO91635.1"/>
    </source>
</evidence>
<evidence type="ECO:0000313" key="2">
    <source>
        <dbReference type="Proteomes" id="UP000030111"/>
    </source>
</evidence>
<sequence length="117" mass="13521">MNVYDLFNNDKAESDDTRQSVVIYFNYDHKNLEPLHELESKLRIELYNTATGELEGHQMALDLLDGFLYLYGTSAEALFKAIRPTLLATPFMKGAEVRLRFKALENNEVSEIEFILE</sequence>
<dbReference type="RefSeq" id="WP_026993286.1">
    <property type="nucleotide sequence ID" value="NZ_JRLY01000016.1"/>
</dbReference>
<dbReference type="eggNOG" id="ENOG502ZPGD">
    <property type="taxonomic scope" value="Bacteria"/>
</dbReference>
<gene>
    <name evidence="1" type="ORF">Q766_16520</name>
</gene>
<reference evidence="1 2" key="1">
    <citation type="submission" date="2013-09" db="EMBL/GenBank/DDBJ databases">
        <authorList>
            <person name="Zeng Z."/>
            <person name="Chen C."/>
        </authorList>
    </citation>
    <scope>NUCLEOTIDE SEQUENCE [LARGE SCALE GENOMIC DNA]</scope>
    <source>
        <strain evidence="1 2">WB 4.1-42</strain>
    </source>
</reference>
<protein>
    <submittedName>
        <fullName evidence="1">Uncharacterized protein</fullName>
    </submittedName>
</protein>
<dbReference type="AlphaFoldDB" id="A0A0A2MTT6"/>
<organism evidence="1 2">
    <name type="scientific">Flavobacterium subsaxonicum WB 4.1-42 = DSM 21790</name>
    <dbReference type="NCBI Taxonomy" id="1121898"/>
    <lineage>
        <taxon>Bacteria</taxon>
        <taxon>Pseudomonadati</taxon>
        <taxon>Bacteroidota</taxon>
        <taxon>Flavobacteriia</taxon>
        <taxon>Flavobacteriales</taxon>
        <taxon>Flavobacteriaceae</taxon>
        <taxon>Flavobacterium</taxon>
    </lineage>
</organism>
<accession>A0A0A2MTT6</accession>
<dbReference type="EMBL" id="JRLY01000016">
    <property type="protein sequence ID" value="KGO91635.1"/>
    <property type="molecule type" value="Genomic_DNA"/>
</dbReference>
<name>A0A0A2MTT6_9FLAO</name>
<dbReference type="Proteomes" id="UP000030111">
    <property type="component" value="Unassembled WGS sequence"/>
</dbReference>
<proteinExistence type="predicted"/>
<comment type="caution">
    <text evidence="1">The sequence shown here is derived from an EMBL/GenBank/DDBJ whole genome shotgun (WGS) entry which is preliminary data.</text>
</comment>